<feature type="compositionally biased region" description="Basic residues" evidence="1">
    <location>
        <begin position="105"/>
        <end position="121"/>
    </location>
</feature>
<dbReference type="OrthoDB" id="5968717at2759"/>
<feature type="compositionally biased region" description="Polar residues" evidence="1">
    <location>
        <begin position="640"/>
        <end position="658"/>
    </location>
</feature>
<feature type="compositionally biased region" description="Basic and acidic residues" evidence="1">
    <location>
        <begin position="47"/>
        <end position="59"/>
    </location>
</feature>
<dbReference type="PhylomeDB" id="A7S8Z7"/>
<name>A7S8Z7_NEMVE</name>
<feature type="compositionally biased region" description="Basic residues" evidence="1">
    <location>
        <begin position="232"/>
        <end position="247"/>
    </location>
</feature>
<evidence type="ECO:0000313" key="2">
    <source>
        <dbReference type="EMBL" id="EDO39845.1"/>
    </source>
</evidence>
<dbReference type="OMA" id="PEETEWI"/>
<feature type="compositionally biased region" description="Basic and acidic residues" evidence="1">
    <location>
        <begin position="208"/>
        <end position="225"/>
    </location>
</feature>
<feature type="region of interest" description="Disordered" evidence="1">
    <location>
        <begin position="429"/>
        <end position="521"/>
    </location>
</feature>
<protein>
    <submittedName>
        <fullName evidence="2">Uncharacterized protein</fullName>
    </submittedName>
</protein>
<feature type="compositionally biased region" description="Polar residues" evidence="1">
    <location>
        <begin position="373"/>
        <end position="389"/>
    </location>
</feature>
<dbReference type="KEGG" id="nve:5511513"/>
<reference evidence="2 3" key="1">
    <citation type="journal article" date="2007" name="Science">
        <title>Sea anemone genome reveals ancestral eumetazoan gene repertoire and genomic organization.</title>
        <authorList>
            <person name="Putnam N.H."/>
            <person name="Srivastava M."/>
            <person name="Hellsten U."/>
            <person name="Dirks B."/>
            <person name="Chapman J."/>
            <person name="Salamov A."/>
            <person name="Terry A."/>
            <person name="Shapiro H."/>
            <person name="Lindquist E."/>
            <person name="Kapitonov V.V."/>
            <person name="Jurka J."/>
            <person name="Genikhovich G."/>
            <person name="Grigoriev I.V."/>
            <person name="Lucas S.M."/>
            <person name="Steele R.E."/>
            <person name="Finnerty J.R."/>
            <person name="Technau U."/>
            <person name="Martindale M.Q."/>
            <person name="Rokhsar D.S."/>
        </authorList>
    </citation>
    <scope>NUCLEOTIDE SEQUENCE [LARGE SCALE GENOMIC DNA]</scope>
    <source>
        <strain evidence="3">CH2 X CH6</strain>
    </source>
</reference>
<proteinExistence type="predicted"/>
<sequence>MSKTERTKVNFVLLKQILDEETASISTETDTESELGQHITDAGESQPDSKQEGKEKDDAGPVGRYPVVFSRKCRSKSCQTKLSAFPLFPVPEETEWISGDDDRVKRSHRKSPERKKKHHTLNKSTTPIKDTDTSISKKRGKVKNKELEEESSTAKTKNFDGTRKEFESEHQLKSTNNPVLLAWIHQKNKLARKMRREERKQKRAKRIALQEEERIKDERQIESEKSVSQWLKSKKKEARQAWRKNHPKINPFDMGEGGTSTQEPTPEYTVIKTFTQPASSVDKAGSVGEANKDATRMTENLPDRNINAQNERRHNKVIVVQPNYSGSGKFDVHKQSDRQRPKSAMETSCQKENNKPRPQTAKEKSQTRPKTAKATTGSEQPSPKMQSLSYDEWLKQKREQDKKQAIKKKREIIDSHLDAVVAELGKQRVERILNPKKHVNTGLKNYPRSPSPAKTPVSMRTAREESPYRWLTEKKSPRPEPQGCDYPDNEHTDTVGITLNSKSNEKQDSPSPRSAPKKQAVSFCQDITEQCEGLKPSMDKVLAVLDSEIKKSTENMTTCAQRTQGLSVTGGTSGSDVQSIDSEFSNQSSSLQIREARRPKSARPTSARPRNAKPGLSDEQVKKKILSDLDVLGLCESPQANSSGVVEQCENQESSTVRENYFDYGSDVDPPSMRPVSTVDHSS</sequence>
<evidence type="ECO:0000313" key="3">
    <source>
        <dbReference type="Proteomes" id="UP000001593"/>
    </source>
</evidence>
<dbReference type="HOGENOM" id="CLU_402977_0_0_1"/>
<feature type="region of interest" description="Disordered" evidence="1">
    <location>
        <begin position="553"/>
        <end position="621"/>
    </location>
</feature>
<evidence type="ECO:0000256" key="1">
    <source>
        <dbReference type="SAM" id="MobiDB-lite"/>
    </source>
</evidence>
<feature type="compositionally biased region" description="Basic and acidic residues" evidence="1">
    <location>
        <begin position="352"/>
        <end position="366"/>
    </location>
</feature>
<accession>A7S8Z7</accession>
<feature type="compositionally biased region" description="Basic and acidic residues" evidence="1">
    <location>
        <begin position="157"/>
        <end position="172"/>
    </location>
</feature>
<dbReference type="InParanoid" id="A7S8Z7"/>
<gene>
    <name evidence="2" type="ORF">NEMVEDRAFT_v1g243666</name>
</gene>
<feature type="compositionally biased region" description="Basic and acidic residues" evidence="1">
    <location>
        <begin position="392"/>
        <end position="404"/>
    </location>
</feature>
<dbReference type="EMBL" id="DS469600">
    <property type="protein sequence ID" value="EDO39845.1"/>
    <property type="molecule type" value="Genomic_DNA"/>
</dbReference>
<feature type="region of interest" description="Disordered" evidence="1">
    <location>
        <begin position="640"/>
        <end position="683"/>
    </location>
</feature>
<feature type="compositionally biased region" description="Basic and acidic residues" evidence="1">
    <location>
        <begin position="330"/>
        <end position="340"/>
    </location>
</feature>
<feature type="region of interest" description="Disordered" evidence="1">
    <location>
        <begin position="22"/>
        <end position="64"/>
    </location>
</feature>
<feature type="compositionally biased region" description="Basic and acidic residues" evidence="1">
    <location>
        <begin position="461"/>
        <end position="478"/>
    </location>
</feature>
<dbReference type="Proteomes" id="UP000001593">
    <property type="component" value="Unassembled WGS sequence"/>
</dbReference>
<dbReference type="eggNOG" id="ENOG502SF88">
    <property type="taxonomic scope" value="Eukaryota"/>
</dbReference>
<feature type="region of interest" description="Disordered" evidence="1">
    <location>
        <begin position="93"/>
        <end position="415"/>
    </location>
</feature>
<keyword evidence="3" id="KW-1185">Reference proteome</keyword>
<feature type="compositionally biased region" description="Polar residues" evidence="1">
    <location>
        <begin position="554"/>
        <end position="592"/>
    </location>
</feature>
<organism evidence="2 3">
    <name type="scientific">Nematostella vectensis</name>
    <name type="common">Starlet sea anemone</name>
    <dbReference type="NCBI Taxonomy" id="45351"/>
    <lineage>
        <taxon>Eukaryota</taxon>
        <taxon>Metazoa</taxon>
        <taxon>Cnidaria</taxon>
        <taxon>Anthozoa</taxon>
        <taxon>Hexacorallia</taxon>
        <taxon>Actiniaria</taxon>
        <taxon>Edwardsiidae</taxon>
        <taxon>Nematostella</taxon>
    </lineage>
</organism>
<dbReference type="AlphaFoldDB" id="A7S8Z7"/>